<name>A0A1W6BVD4_9BACT</name>
<feature type="transmembrane region" description="Helical" evidence="6">
    <location>
        <begin position="422"/>
        <end position="447"/>
    </location>
</feature>
<keyword evidence="7" id="KW-0732">Signal</keyword>
<dbReference type="KEGG" id="ccun:CCUN_0383"/>
<feature type="transmembrane region" description="Helical" evidence="6">
    <location>
        <begin position="459"/>
        <end position="480"/>
    </location>
</feature>
<dbReference type="RefSeq" id="WP_027305576.1">
    <property type="nucleotide sequence ID" value="NZ_CP020867.1"/>
</dbReference>
<dbReference type="GO" id="GO:0033573">
    <property type="term" value="C:high-affinity iron permease complex"/>
    <property type="evidence" value="ECO:0007669"/>
    <property type="project" value="InterPro"/>
</dbReference>
<keyword evidence="5 6" id="KW-0472">Membrane</keyword>
<comment type="similarity">
    <text evidence="2">Belongs to the oxidase-dependent Fe transporter (OFeT) (TC 9.A.10.1) family.</text>
</comment>
<feature type="transmembrane region" description="Helical" evidence="6">
    <location>
        <begin position="606"/>
        <end position="627"/>
    </location>
</feature>
<evidence type="ECO:0000256" key="2">
    <source>
        <dbReference type="ARBA" id="ARBA00008333"/>
    </source>
</evidence>
<evidence type="ECO:0000256" key="1">
    <source>
        <dbReference type="ARBA" id="ARBA00004141"/>
    </source>
</evidence>
<feature type="chain" id="PRO_5010882695" evidence="7">
    <location>
        <begin position="19"/>
        <end position="686"/>
    </location>
</feature>
<evidence type="ECO:0000256" key="7">
    <source>
        <dbReference type="SAM" id="SignalP"/>
    </source>
</evidence>
<gene>
    <name evidence="8" type="ORF">CCUN_0383</name>
</gene>
<accession>A0A1W6BVD4</accession>
<feature type="signal peptide" evidence="7">
    <location>
        <begin position="1"/>
        <end position="18"/>
    </location>
</feature>
<dbReference type="OrthoDB" id="9765171at2"/>
<evidence type="ECO:0000256" key="3">
    <source>
        <dbReference type="ARBA" id="ARBA00022692"/>
    </source>
</evidence>
<dbReference type="Proteomes" id="UP000192902">
    <property type="component" value="Chromosome"/>
</dbReference>
<keyword evidence="3 6" id="KW-0812">Transmembrane</keyword>
<evidence type="ECO:0000313" key="8">
    <source>
        <dbReference type="EMBL" id="ARJ56035.1"/>
    </source>
</evidence>
<evidence type="ECO:0000256" key="5">
    <source>
        <dbReference type="ARBA" id="ARBA00023136"/>
    </source>
</evidence>
<evidence type="ECO:0000256" key="6">
    <source>
        <dbReference type="SAM" id="Phobius"/>
    </source>
</evidence>
<evidence type="ECO:0000313" key="9">
    <source>
        <dbReference type="Proteomes" id="UP000192902"/>
    </source>
</evidence>
<keyword evidence="4 6" id="KW-1133">Transmembrane helix</keyword>
<feature type="transmembrane region" description="Helical" evidence="6">
    <location>
        <begin position="575"/>
        <end position="594"/>
    </location>
</feature>
<dbReference type="STRING" id="1121267.CCUN_0383"/>
<reference evidence="8 9" key="1">
    <citation type="submission" date="2017-04" db="EMBL/GenBank/DDBJ databases">
        <title>Complete genome sequence of the Campylobacter cuniculorum type strain LMG24588.</title>
        <authorList>
            <person name="Miller W.G."/>
            <person name="Yee E."/>
            <person name="Revez J."/>
            <person name="Bono J.L."/>
            <person name="Rossi M."/>
        </authorList>
    </citation>
    <scope>NUCLEOTIDE SEQUENCE [LARGE SCALE GENOMIC DNA]</scope>
    <source>
        <strain evidence="8 9">LMG 24588</strain>
    </source>
</reference>
<dbReference type="AlphaFoldDB" id="A0A1W6BVD4"/>
<comment type="subcellular location">
    <subcellularLocation>
        <location evidence="1">Membrane</location>
        <topology evidence="1">Multi-pass membrane protein</topology>
    </subcellularLocation>
</comment>
<feature type="transmembrane region" description="Helical" evidence="6">
    <location>
        <begin position="540"/>
        <end position="563"/>
    </location>
</feature>
<dbReference type="GO" id="GO:0015093">
    <property type="term" value="F:ferrous iron transmembrane transporter activity"/>
    <property type="evidence" value="ECO:0007669"/>
    <property type="project" value="TreeGrafter"/>
</dbReference>
<dbReference type="PANTHER" id="PTHR31632">
    <property type="entry name" value="IRON TRANSPORTER FTH1"/>
    <property type="match status" value="1"/>
</dbReference>
<dbReference type="Pfam" id="PF03239">
    <property type="entry name" value="FTR1"/>
    <property type="match status" value="1"/>
</dbReference>
<dbReference type="EMBL" id="CP020867">
    <property type="protein sequence ID" value="ARJ56035.1"/>
    <property type="molecule type" value="Genomic_DNA"/>
</dbReference>
<dbReference type="InterPro" id="IPR004923">
    <property type="entry name" value="FTR1/Fip1/EfeU"/>
</dbReference>
<proteinExistence type="inferred from homology"/>
<feature type="transmembrane region" description="Helical" evidence="6">
    <location>
        <begin position="492"/>
        <end position="513"/>
    </location>
</feature>
<evidence type="ECO:0000256" key="4">
    <source>
        <dbReference type="ARBA" id="ARBA00022989"/>
    </source>
</evidence>
<sequence length="686" mass="77320">MKILYLILFFLSFSFARVDDFIAEAQAIKEMLKQSVELYKKGDSAGAKKMSEDAYFQRFENMEGAIGRNIGRKAITMERKFTNLRRMYKEHSPLEQVNALVDSLIYDLNEVAPILQKGFRLSAQASDLNYDKEKAALSSIEENKKREAQAEELIAQMMGVSPDELAQTNKNSNQNLNENSNANAVDNDLQAAAAMDARLQFILDNISTKFSEAASAFKSGQKEESKKFLQNALFEDYRNTKIEVLVNQFTTAGNDQKIQQGIRNLIRQINDENMSEKTLRENLDHIEEQLFDSFLQIPKEELNALKIKGFKDENVGKDYSKVSKDIELALNEILQNYEGFSASIIDDLQNVYLDIFEASGMESKIGAVDSNLKLKIEALFSKGVALIKASADKTELQLCFKELNALIDSSVDKIVDSSPYSLFIWALGIILREGLEALIIIVAIVSYLVQSGNKNRLNIVYSALLSGVVLSFITAFAVAWLFKENSGQSRELIEGITMLIAVCLLFYVGFWLLSNALNKKWENLIKNETLKAISSNSAKALWLTTFLAVYREGAETVLFYQALLFDSKTSADYSAVFIGLALGLLALIVLYYLLKAGAIRLPIKQFFFITSYIIFYMVFVFTGKGFAELIEGKIITPSFLSVEFEPILWLGIYPYYQTLIPQILVLILLVSGILITKQLSKKEKIW</sequence>
<dbReference type="PANTHER" id="PTHR31632:SF2">
    <property type="entry name" value="PLASMA MEMBRANE IRON PERMEASE"/>
    <property type="match status" value="1"/>
</dbReference>
<protein>
    <submittedName>
        <fullName evidence="8">Ferrirhodotorulic acid ABC transporter, inner membrane protein</fullName>
    </submittedName>
</protein>
<dbReference type="eggNOG" id="COG0672">
    <property type="taxonomic scope" value="Bacteria"/>
</dbReference>
<organism evidence="8 9">
    <name type="scientific">Campylobacter cuniculorum DSM 23162 = LMG 24588</name>
    <dbReference type="NCBI Taxonomy" id="1121267"/>
    <lineage>
        <taxon>Bacteria</taxon>
        <taxon>Pseudomonadati</taxon>
        <taxon>Campylobacterota</taxon>
        <taxon>Epsilonproteobacteria</taxon>
        <taxon>Campylobacterales</taxon>
        <taxon>Campylobacteraceae</taxon>
        <taxon>Campylobacter</taxon>
    </lineage>
</organism>
<feature type="transmembrane region" description="Helical" evidence="6">
    <location>
        <begin position="647"/>
        <end position="675"/>
    </location>
</feature>